<protein>
    <submittedName>
        <fullName evidence="1">Uncharacterized protein</fullName>
    </submittedName>
</protein>
<reference evidence="1 2" key="1">
    <citation type="submission" date="2007-08" db="EMBL/GenBank/DDBJ databases">
        <authorList>
            <person name="Fulton L."/>
            <person name="Clifton S."/>
            <person name="Fulton B."/>
            <person name="Xu J."/>
            <person name="Minx P."/>
            <person name="Pepin K.H."/>
            <person name="Johnson M."/>
            <person name="Thiruvilangam P."/>
            <person name="Bhonagiri V."/>
            <person name="Nash W.E."/>
            <person name="Mardis E.R."/>
            <person name="Wilson R.K."/>
        </authorList>
    </citation>
    <scope>NUCLEOTIDE SEQUENCE [LARGE SCALE GENOMIC DNA]</scope>
    <source>
        <strain evidence="2">ATCC BAA-613 / DSM 15670 / CCUG 46953 / JCM 12243 / WAL 16351</strain>
    </source>
</reference>
<accession>A8RS38</accession>
<reference evidence="1 2" key="2">
    <citation type="submission" date="2007-09" db="EMBL/GenBank/DDBJ databases">
        <title>Draft genome sequence of Clostridium bolteae (ATCC BAA-613).</title>
        <authorList>
            <person name="Sudarsanam P."/>
            <person name="Ley R."/>
            <person name="Guruge J."/>
            <person name="Turnbaugh P.J."/>
            <person name="Mahowald M."/>
            <person name="Liep D."/>
            <person name="Gordon J."/>
        </authorList>
    </citation>
    <scope>NUCLEOTIDE SEQUENCE [LARGE SCALE GENOMIC DNA]</scope>
    <source>
        <strain evidence="2">ATCC BAA-613 / DSM 15670 / CCUG 46953 / JCM 12243 / WAL 16351</strain>
    </source>
</reference>
<dbReference type="AlphaFoldDB" id="A8RS38"/>
<proteinExistence type="predicted"/>
<dbReference type="EMBL" id="ABCC02000029">
    <property type="protein sequence ID" value="EDP16426.1"/>
    <property type="molecule type" value="Genomic_DNA"/>
</dbReference>
<evidence type="ECO:0000313" key="1">
    <source>
        <dbReference type="EMBL" id="EDP16426.1"/>
    </source>
</evidence>
<name>A8RS38_ENTBW</name>
<dbReference type="PaxDb" id="411902-CLOBOL_03192"/>
<dbReference type="Proteomes" id="UP000005396">
    <property type="component" value="Unassembled WGS sequence"/>
</dbReference>
<dbReference type="HOGENOM" id="CLU_2768469_0_0_9"/>
<organism evidence="1 2">
    <name type="scientific">Enterocloster bolteae (strain ATCC BAA-613 / DSM 15670 / CCUG 46953 / JCM 12243 / WAL 16351)</name>
    <name type="common">Clostridium bolteae</name>
    <dbReference type="NCBI Taxonomy" id="411902"/>
    <lineage>
        <taxon>Bacteria</taxon>
        <taxon>Bacillati</taxon>
        <taxon>Bacillota</taxon>
        <taxon>Clostridia</taxon>
        <taxon>Lachnospirales</taxon>
        <taxon>Lachnospiraceae</taxon>
        <taxon>Enterocloster</taxon>
    </lineage>
</organism>
<evidence type="ECO:0000313" key="2">
    <source>
        <dbReference type="Proteomes" id="UP000005396"/>
    </source>
</evidence>
<sequence>MTGGSHGGQKGQVAAARCKPGHAVIENLLRGAAQGIGKSGQLFVKPGTPAAKTLAGLVKLRQAEAGETA</sequence>
<comment type="caution">
    <text evidence="1">The sequence shown here is derived from an EMBL/GenBank/DDBJ whole genome shotgun (WGS) entry which is preliminary data.</text>
</comment>
<gene>
    <name evidence="1" type="ORF">CLOBOL_03192</name>
</gene>